<dbReference type="SUPFAM" id="SSF52833">
    <property type="entry name" value="Thioredoxin-like"/>
    <property type="match status" value="1"/>
</dbReference>
<dbReference type="InterPro" id="IPR000866">
    <property type="entry name" value="AhpC/TSA"/>
</dbReference>
<comment type="function">
    <text evidence="1">Thiol-specific peroxidase that catalyzes the reduction of hydrogen peroxide and organic hydroperoxides to water and alcohols, respectively. Plays a role in cell protection against oxidative stress by detoxifying peroxides and as sensor of hydrogen peroxide-mediated signaling events.</text>
</comment>
<evidence type="ECO:0000256" key="2">
    <source>
        <dbReference type="ARBA" id="ARBA00011245"/>
    </source>
</evidence>
<dbReference type="GO" id="GO:0045454">
    <property type="term" value="P:cell redox homeostasis"/>
    <property type="evidence" value="ECO:0007669"/>
    <property type="project" value="TreeGrafter"/>
</dbReference>
<evidence type="ECO:0000313" key="15">
    <source>
        <dbReference type="Proteomes" id="UP000469292"/>
    </source>
</evidence>
<evidence type="ECO:0000256" key="8">
    <source>
        <dbReference type="ARBA" id="ARBA00023284"/>
    </source>
</evidence>
<sequence>MSDKNYPGGEKPSYEHPVHLTAGETAPNFELESDEYKHYALADFKHQNIVLYFYPKAMSPDCTTEACDFRDNLERLSAAGYTVIGVSSDDMSDLQEFREKNNLTFTLLSDPHYKAHELYGAVKETMVDGKKEYECTRSTFVIDGNGKIVIAEYGVDAKGHVDRLLAELKKLEK</sequence>
<dbReference type="InterPro" id="IPR013766">
    <property type="entry name" value="Thioredoxin_domain"/>
</dbReference>
<dbReference type="EC" id="1.11.1.24" evidence="3"/>
<evidence type="ECO:0000256" key="1">
    <source>
        <dbReference type="ARBA" id="ARBA00003330"/>
    </source>
</evidence>
<dbReference type="AlphaFoldDB" id="A0A6I5NFP7"/>
<dbReference type="CDD" id="cd03017">
    <property type="entry name" value="PRX_BCP"/>
    <property type="match status" value="1"/>
</dbReference>
<dbReference type="Proteomes" id="UP000469292">
    <property type="component" value="Unassembled WGS sequence"/>
</dbReference>
<keyword evidence="7" id="KW-1015">Disulfide bond</keyword>
<organism evidence="14 15">
    <name type="scientific">Bifidobacterium choloepi</name>
    <dbReference type="NCBI Taxonomy" id="2614131"/>
    <lineage>
        <taxon>Bacteria</taxon>
        <taxon>Bacillati</taxon>
        <taxon>Actinomycetota</taxon>
        <taxon>Actinomycetes</taxon>
        <taxon>Bifidobacteriales</taxon>
        <taxon>Bifidobacteriaceae</taxon>
        <taxon>Bifidobacterium</taxon>
    </lineage>
</organism>
<comment type="similarity">
    <text evidence="10">Belongs to the peroxiredoxin family. BCP/PrxQ subfamily.</text>
</comment>
<comment type="subunit">
    <text evidence="2">Monomer.</text>
</comment>
<evidence type="ECO:0000256" key="11">
    <source>
        <dbReference type="ARBA" id="ARBA00041373"/>
    </source>
</evidence>
<keyword evidence="8" id="KW-0676">Redox-active center</keyword>
<evidence type="ECO:0000256" key="12">
    <source>
        <dbReference type="ARBA" id="ARBA00049091"/>
    </source>
</evidence>
<evidence type="ECO:0000313" key="14">
    <source>
        <dbReference type="EMBL" id="NEG69183.1"/>
    </source>
</evidence>
<gene>
    <name evidence="14" type="ORF">F6S87_00775</name>
</gene>
<keyword evidence="6" id="KW-0560">Oxidoreductase</keyword>
<evidence type="ECO:0000256" key="3">
    <source>
        <dbReference type="ARBA" id="ARBA00013017"/>
    </source>
</evidence>
<dbReference type="GO" id="GO:0005737">
    <property type="term" value="C:cytoplasm"/>
    <property type="evidence" value="ECO:0007669"/>
    <property type="project" value="TreeGrafter"/>
</dbReference>
<dbReference type="PROSITE" id="PS51352">
    <property type="entry name" value="THIOREDOXIN_2"/>
    <property type="match status" value="1"/>
</dbReference>
<dbReference type="EMBL" id="VYSG01000001">
    <property type="protein sequence ID" value="NEG69183.1"/>
    <property type="molecule type" value="Genomic_DNA"/>
</dbReference>
<evidence type="ECO:0000256" key="5">
    <source>
        <dbReference type="ARBA" id="ARBA00022862"/>
    </source>
</evidence>
<dbReference type="Pfam" id="PF00578">
    <property type="entry name" value="AhpC-TSA"/>
    <property type="match status" value="1"/>
</dbReference>
<comment type="catalytic activity">
    <reaction evidence="12">
        <text>a hydroperoxide + [thioredoxin]-dithiol = an alcohol + [thioredoxin]-disulfide + H2O</text>
        <dbReference type="Rhea" id="RHEA:62620"/>
        <dbReference type="Rhea" id="RHEA-COMP:10698"/>
        <dbReference type="Rhea" id="RHEA-COMP:10700"/>
        <dbReference type="ChEBI" id="CHEBI:15377"/>
        <dbReference type="ChEBI" id="CHEBI:29950"/>
        <dbReference type="ChEBI" id="CHEBI:30879"/>
        <dbReference type="ChEBI" id="CHEBI:35924"/>
        <dbReference type="ChEBI" id="CHEBI:50058"/>
        <dbReference type="EC" id="1.11.1.24"/>
    </reaction>
</comment>
<dbReference type="InterPro" id="IPR036249">
    <property type="entry name" value="Thioredoxin-like_sf"/>
</dbReference>
<dbReference type="FunFam" id="3.40.30.10:FF:000007">
    <property type="entry name" value="Thioredoxin-dependent thiol peroxidase"/>
    <property type="match status" value="1"/>
</dbReference>
<keyword evidence="15" id="KW-1185">Reference proteome</keyword>
<dbReference type="PANTHER" id="PTHR42801">
    <property type="entry name" value="THIOREDOXIN-DEPENDENT PEROXIDE REDUCTASE"/>
    <property type="match status" value="1"/>
</dbReference>
<dbReference type="PANTHER" id="PTHR42801:SF4">
    <property type="entry name" value="AHPC_TSA FAMILY PROTEIN"/>
    <property type="match status" value="1"/>
</dbReference>
<dbReference type="InterPro" id="IPR050924">
    <property type="entry name" value="Peroxiredoxin_BCP/PrxQ"/>
</dbReference>
<evidence type="ECO:0000256" key="10">
    <source>
        <dbReference type="ARBA" id="ARBA00038489"/>
    </source>
</evidence>
<evidence type="ECO:0000256" key="4">
    <source>
        <dbReference type="ARBA" id="ARBA00022559"/>
    </source>
</evidence>
<dbReference type="RefSeq" id="WP_163226782.1">
    <property type="nucleotide sequence ID" value="NZ_VYSG01000001.1"/>
</dbReference>
<protein>
    <recommendedName>
        <fullName evidence="3">thioredoxin-dependent peroxiredoxin</fullName>
        <ecNumber evidence="3">1.11.1.24</ecNumber>
    </recommendedName>
    <alternativeName>
        <fullName evidence="11">Bacterioferritin comigratory protein</fullName>
    </alternativeName>
    <alternativeName>
        <fullName evidence="9">Thioredoxin peroxidase</fullName>
    </alternativeName>
</protein>
<feature type="domain" description="Thioredoxin" evidence="13">
    <location>
        <begin position="20"/>
        <end position="173"/>
    </location>
</feature>
<evidence type="ECO:0000259" key="13">
    <source>
        <dbReference type="PROSITE" id="PS51352"/>
    </source>
</evidence>
<comment type="caution">
    <text evidence="14">The sequence shown here is derived from an EMBL/GenBank/DDBJ whole genome shotgun (WGS) entry which is preliminary data.</text>
</comment>
<dbReference type="GO" id="GO:0008379">
    <property type="term" value="F:thioredoxin peroxidase activity"/>
    <property type="evidence" value="ECO:0007669"/>
    <property type="project" value="TreeGrafter"/>
</dbReference>
<reference evidence="14 15" key="1">
    <citation type="submission" date="2019-09" db="EMBL/GenBank/DDBJ databases">
        <title>Phylogenetic characterization of a novel taxon of the genus Bifidobacterium: Bifidobacterium choloepi sp. nov.</title>
        <authorList>
            <person name="Modesto M."/>
            <person name="Satti M."/>
        </authorList>
    </citation>
    <scope>NUCLEOTIDE SEQUENCE [LARGE SCALE GENOMIC DNA]</scope>
    <source>
        <strain evidence="14 15">BRDM6</strain>
    </source>
</reference>
<keyword evidence="5" id="KW-0049">Antioxidant</keyword>
<keyword evidence="4" id="KW-0575">Peroxidase</keyword>
<proteinExistence type="inferred from homology"/>
<evidence type="ECO:0000256" key="6">
    <source>
        <dbReference type="ARBA" id="ARBA00023002"/>
    </source>
</evidence>
<accession>A0A6I5NFP7</accession>
<dbReference type="GO" id="GO:0034599">
    <property type="term" value="P:cellular response to oxidative stress"/>
    <property type="evidence" value="ECO:0007669"/>
    <property type="project" value="TreeGrafter"/>
</dbReference>
<name>A0A6I5NFP7_9BIFI</name>
<evidence type="ECO:0000256" key="9">
    <source>
        <dbReference type="ARBA" id="ARBA00032824"/>
    </source>
</evidence>
<dbReference type="Gene3D" id="3.40.30.10">
    <property type="entry name" value="Glutaredoxin"/>
    <property type="match status" value="1"/>
</dbReference>
<evidence type="ECO:0000256" key="7">
    <source>
        <dbReference type="ARBA" id="ARBA00023157"/>
    </source>
</evidence>